<dbReference type="PANTHER" id="PTHR43767:SF1">
    <property type="entry name" value="NONRIBOSOMAL PEPTIDE SYNTHASE PES1 (EUROFUNG)-RELATED"/>
    <property type="match status" value="1"/>
</dbReference>
<gene>
    <name evidence="4" type="ORF">A7J57_22575</name>
</gene>
<name>A0A176XFU4_AGRTU</name>
<evidence type="ECO:0008006" key="6">
    <source>
        <dbReference type="Google" id="ProtNLM"/>
    </source>
</evidence>
<dbReference type="InterPro" id="IPR025110">
    <property type="entry name" value="AMP-bd_C"/>
</dbReference>
<feature type="domain" description="AMP-dependent synthetase/ligase" evidence="2">
    <location>
        <begin position="16"/>
        <end position="367"/>
    </location>
</feature>
<keyword evidence="1" id="KW-0479">Metal-binding</keyword>
<dbReference type="Gene3D" id="3.30.300.30">
    <property type="match status" value="1"/>
</dbReference>
<reference evidence="4 5" key="1">
    <citation type="submission" date="2016-05" db="EMBL/GenBank/DDBJ databases">
        <authorList>
            <person name="Lavstsen T."/>
            <person name="Jespersen J.S."/>
        </authorList>
    </citation>
    <scope>NUCLEOTIDE SEQUENCE [LARGE SCALE GENOMIC DNA]</scope>
    <source>
        <strain evidence="4 5">KCJ1736</strain>
    </source>
</reference>
<evidence type="ECO:0000259" key="3">
    <source>
        <dbReference type="Pfam" id="PF13193"/>
    </source>
</evidence>
<evidence type="ECO:0000259" key="2">
    <source>
        <dbReference type="Pfam" id="PF00501"/>
    </source>
</evidence>
<dbReference type="GO" id="GO:0016878">
    <property type="term" value="F:acid-thiol ligase activity"/>
    <property type="evidence" value="ECO:0007669"/>
    <property type="project" value="UniProtKB-ARBA"/>
</dbReference>
<dbReference type="Proteomes" id="UP000077098">
    <property type="component" value="Unassembled WGS sequence"/>
</dbReference>
<proteinExistence type="predicted"/>
<evidence type="ECO:0000313" key="4">
    <source>
        <dbReference type="EMBL" id="OAE48192.1"/>
    </source>
</evidence>
<dbReference type="GO" id="GO:0046872">
    <property type="term" value="F:metal ion binding"/>
    <property type="evidence" value="ECO:0007669"/>
    <property type="project" value="UniProtKB-KW"/>
</dbReference>
<dbReference type="Pfam" id="PF00501">
    <property type="entry name" value="AMP-binding"/>
    <property type="match status" value="1"/>
</dbReference>
<dbReference type="SUPFAM" id="SSF56801">
    <property type="entry name" value="Acetyl-CoA synthetase-like"/>
    <property type="match status" value="1"/>
</dbReference>
<dbReference type="AlphaFoldDB" id="A0A176XFU4"/>
<dbReference type="Gene3D" id="3.40.50.12780">
    <property type="entry name" value="N-terminal domain of ligase-like"/>
    <property type="match status" value="1"/>
</dbReference>
<dbReference type="Pfam" id="PF13193">
    <property type="entry name" value="AMP-binding_C"/>
    <property type="match status" value="1"/>
</dbReference>
<dbReference type="InterPro" id="IPR050237">
    <property type="entry name" value="ATP-dep_AMP-bd_enzyme"/>
</dbReference>
<dbReference type="PANTHER" id="PTHR43767">
    <property type="entry name" value="LONG-CHAIN-FATTY-ACID--COA LIGASE"/>
    <property type="match status" value="1"/>
</dbReference>
<protein>
    <recommendedName>
        <fullName evidence="6">ATP-dependent acyl-CoA ligase</fullName>
    </recommendedName>
</protein>
<evidence type="ECO:0000256" key="1">
    <source>
        <dbReference type="ARBA" id="ARBA00022723"/>
    </source>
</evidence>
<accession>A0A176XFU4</accession>
<dbReference type="InterPro" id="IPR042099">
    <property type="entry name" value="ANL_N_sf"/>
</dbReference>
<evidence type="ECO:0000313" key="5">
    <source>
        <dbReference type="Proteomes" id="UP000077098"/>
    </source>
</evidence>
<sequence length="530" mass="59328">MREITLEDRVVTTQLRRAVELKPDATFIEFPDISYSYAAFDELTNSVANSLRALGLQKYGKIAILARNGPEFISTWFAAAKLGAMYVPINTDYKGEILRYQLNNADVTHILIDPEFVERLDEVISELPNLKHVIVSGASDIHGPLHNCTVLTASELSHGARHDPGVDIAFDDPHAISFTSGTTGPSKGVLTVNAHVIRFAWDWARYMKFETHEAIYTPLPMFHAIGSWLGVLPTVLNAARIAVAPRFSASSYWNDVRGAKADIAHGIFSMVPILLKQPERPDDADQPARAFYNGNENPEFERRFNCRIVEVYGATETGIVAGNDVTSKRVPGSCGKPNDETFELSIVDDHDAPVKAGEIGEIVIRPREPHAILREYYKKPEATAEAFRNLWFHTGDNGKIDDSGNLFFIDRKKDAIRRRGENISSYELEFAINCHPEILECAAVAVLSELGEDDVKVVVVLKPGTRTTAADLWRFFEEKLPRFWIPSYIELTHQLPKTGSHKVQKFLLRERGKANALYARDAKTGEIREL</sequence>
<dbReference type="EMBL" id="LXPS01000007">
    <property type="protein sequence ID" value="OAE48192.1"/>
    <property type="molecule type" value="Genomic_DNA"/>
</dbReference>
<comment type="caution">
    <text evidence="4">The sequence shown here is derived from an EMBL/GenBank/DDBJ whole genome shotgun (WGS) entry which is preliminary data.</text>
</comment>
<dbReference type="PROSITE" id="PS00455">
    <property type="entry name" value="AMP_BINDING"/>
    <property type="match status" value="1"/>
</dbReference>
<organism evidence="4 5">
    <name type="scientific">Agrobacterium tumefaciens</name>
    <dbReference type="NCBI Taxonomy" id="358"/>
    <lineage>
        <taxon>Bacteria</taxon>
        <taxon>Pseudomonadati</taxon>
        <taxon>Pseudomonadota</taxon>
        <taxon>Alphaproteobacteria</taxon>
        <taxon>Hyphomicrobiales</taxon>
        <taxon>Rhizobiaceae</taxon>
        <taxon>Rhizobium/Agrobacterium group</taxon>
        <taxon>Agrobacterium</taxon>
        <taxon>Agrobacterium tumefaciens complex</taxon>
    </lineage>
</organism>
<dbReference type="InterPro" id="IPR020845">
    <property type="entry name" value="AMP-binding_CS"/>
</dbReference>
<dbReference type="InterPro" id="IPR045851">
    <property type="entry name" value="AMP-bd_C_sf"/>
</dbReference>
<dbReference type="InterPro" id="IPR000873">
    <property type="entry name" value="AMP-dep_synth/lig_dom"/>
</dbReference>
<feature type="domain" description="AMP-binding enzyme C-terminal" evidence="3">
    <location>
        <begin position="427"/>
        <end position="502"/>
    </location>
</feature>